<dbReference type="PROSITE" id="PS00356">
    <property type="entry name" value="HTH_LACI_1"/>
    <property type="match status" value="1"/>
</dbReference>
<name>A0ABZ0SMB0_9MICO</name>
<dbReference type="Gene3D" id="1.10.260.40">
    <property type="entry name" value="lambda repressor-like DNA-binding domains"/>
    <property type="match status" value="1"/>
</dbReference>
<gene>
    <name evidence="5" type="ORF">SM116_16360</name>
</gene>
<dbReference type="PROSITE" id="PS50932">
    <property type="entry name" value="HTH_LACI_2"/>
    <property type="match status" value="1"/>
</dbReference>
<dbReference type="InterPro" id="IPR000843">
    <property type="entry name" value="HTH_LacI"/>
</dbReference>
<feature type="domain" description="HTH lacI-type" evidence="4">
    <location>
        <begin position="11"/>
        <end position="65"/>
    </location>
</feature>
<keyword evidence="1" id="KW-0805">Transcription regulation</keyword>
<dbReference type="SMART" id="SM00354">
    <property type="entry name" value="HTH_LACI"/>
    <property type="match status" value="1"/>
</dbReference>
<evidence type="ECO:0000256" key="1">
    <source>
        <dbReference type="ARBA" id="ARBA00023015"/>
    </source>
</evidence>
<dbReference type="InterPro" id="IPR010982">
    <property type="entry name" value="Lambda_DNA-bd_dom_sf"/>
</dbReference>
<evidence type="ECO:0000256" key="2">
    <source>
        <dbReference type="ARBA" id="ARBA00023125"/>
    </source>
</evidence>
<dbReference type="EMBL" id="CP139368">
    <property type="protein sequence ID" value="WPR89315.1"/>
    <property type="molecule type" value="Genomic_DNA"/>
</dbReference>
<proteinExistence type="predicted"/>
<dbReference type="Proteomes" id="UP001323798">
    <property type="component" value="Chromosome"/>
</dbReference>
<dbReference type="Pfam" id="PF13377">
    <property type="entry name" value="Peripla_BP_3"/>
    <property type="match status" value="1"/>
</dbReference>
<evidence type="ECO:0000313" key="6">
    <source>
        <dbReference type="Proteomes" id="UP001323798"/>
    </source>
</evidence>
<dbReference type="InterPro" id="IPR028082">
    <property type="entry name" value="Peripla_BP_I"/>
</dbReference>
<dbReference type="Gene3D" id="3.40.50.2300">
    <property type="match status" value="2"/>
</dbReference>
<keyword evidence="6" id="KW-1185">Reference proteome</keyword>
<organism evidence="5 6">
    <name type="scientific">Microbacterium rhizosphaerae</name>
    <dbReference type="NCBI Taxonomy" id="1678237"/>
    <lineage>
        <taxon>Bacteria</taxon>
        <taxon>Bacillati</taxon>
        <taxon>Actinomycetota</taxon>
        <taxon>Actinomycetes</taxon>
        <taxon>Micrococcales</taxon>
        <taxon>Microbacteriaceae</taxon>
        <taxon>Microbacterium</taxon>
    </lineage>
</organism>
<dbReference type="SUPFAM" id="SSF53822">
    <property type="entry name" value="Periplasmic binding protein-like I"/>
    <property type="match status" value="1"/>
</dbReference>
<dbReference type="PANTHER" id="PTHR30146">
    <property type="entry name" value="LACI-RELATED TRANSCRIPTIONAL REPRESSOR"/>
    <property type="match status" value="1"/>
</dbReference>
<evidence type="ECO:0000313" key="5">
    <source>
        <dbReference type="EMBL" id="WPR89315.1"/>
    </source>
</evidence>
<dbReference type="PRINTS" id="PR00036">
    <property type="entry name" value="HTHLACI"/>
</dbReference>
<dbReference type="PANTHER" id="PTHR30146:SF109">
    <property type="entry name" value="HTH-TYPE TRANSCRIPTIONAL REGULATOR GALS"/>
    <property type="match status" value="1"/>
</dbReference>
<dbReference type="Pfam" id="PF00356">
    <property type="entry name" value="LacI"/>
    <property type="match status" value="1"/>
</dbReference>
<dbReference type="CDD" id="cd01392">
    <property type="entry name" value="HTH_LacI"/>
    <property type="match status" value="1"/>
</dbReference>
<protein>
    <submittedName>
        <fullName evidence="5">Substrate-binding domain-containing protein</fullName>
    </submittedName>
</protein>
<reference evidence="5 6" key="1">
    <citation type="submission" date="2023-11" db="EMBL/GenBank/DDBJ databases">
        <title>Genome sequence of Microbacterium rhizosphaerae KACC 19337.</title>
        <authorList>
            <person name="Choi H."/>
            <person name="Kim S."/>
            <person name="Kim Y."/>
            <person name="Kwon S.-W."/>
            <person name="Heo J."/>
        </authorList>
    </citation>
    <scope>NUCLEOTIDE SEQUENCE [LARGE SCALE GENOMIC DNA]</scope>
    <source>
        <strain evidence="5 6">KACC 19337</strain>
    </source>
</reference>
<evidence type="ECO:0000256" key="3">
    <source>
        <dbReference type="ARBA" id="ARBA00023163"/>
    </source>
</evidence>
<accession>A0ABZ0SMB0</accession>
<dbReference type="RefSeq" id="WP_320942031.1">
    <property type="nucleotide sequence ID" value="NZ_BAABEU010000001.1"/>
</dbReference>
<dbReference type="SUPFAM" id="SSF47413">
    <property type="entry name" value="lambda repressor-like DNA-binding domains"/>
    <property type="match status" value="1"/>
</dbReference>
<dbReference type="InterPro" id="IPR046335">
    <property type="entry name" value="LacI/GalR-like_sensor"/>
</dbReference>
<sequence>MTKPRQHSGRVGVRDVAQAAGVSTQTVSRVINDHPHIRDDTRRKVELAMAELGYRVNNAARTLGTNSTRTLGVIASDSTLFGPAFAIAALALAARERGRWVATAYAQADDAAAVDDALAHVLGQGVDGVVVVAPHARTLEALATRSLGVPLVAMHDGPGAARQSEGAALAVAHLASLGHTRIARLGGPAEWTEERARAAGHEAGLAAAGLAAGPQWSGDWSAKDAASRAGEIAAAVRAPDGPTAIAVANDQMALGLIAGLAEHGLRVPADVSITGFDDNPDAAYYRPALTTVRLDITGEARRCVAAAMGDDTEEMPAAPELVVRDSTAAPTP</sequence>
<keyword evidence="2" id="KW-0238">DNA-binding</keyword>
<evidence type="ECO:0000259" key="4">
    <source>
        <dbReference type="PROSITE" id="PS50932"/>
    </source>
</evidence>
<keyword evidence="3" id="KW-0804">Transcription</keyword>